<keyword evidence="3" id="KW-1185">Reference proteome</keyword>
<gene>
    <name evidence="2" type="ORF">QTL97_07100</name>
</gene>
<name>A0AAW9A620_9BACL</name>
<dbReference type="RefSeq" id="WP_317940519.1">
    <property type="nucleotide sequence ID" value="NZ_JAUBDJ010000003.1"/>
</dbReference>
<dbReference type="EMBL" id="JAUBDJ010000003">
    <property type="protein sequence ID" value="MDW0116697.1"/>
    <property type="molecule type" value="Genomic_DNA"/>
</dbReference>
<feature type="transmembrane region" description="Helical" evidence="1">
    <location>
        <begin position="136"/>
        <end position="154"/>
    </location>
</feature>
<organism evidence="2 3">
    <name type="scientific">Sporosarcina thermotolerans</name>
    <dbReference type="NCBI Taxonomy" id="633404"/>
    <lineage>
        <taxon>Bacteria</taxon>
        <taxon>Bacillati</taxon>
        <taxon>Bacillota</taxon>
        <taxon>Bacilli</taxon>
        <taxon>Bacillales</taxon>
        <taxon>Caryophanaceae</taxon>
        <taxon>Sporosarcina</taxon>
    </lineage>
</organism>
<accession>A0AAW9A620</accession>
<keyword evidence="1" id="KW-0472">Membrane</keyword>
<dbReference type="Proteomes" id="UP001271648">
    <property type="component" value="Unassembled WGS sequence"/>
</dbReference>
<evidence type="ECO:0000256" key="1">
    <source>
        <dbReference type="SAM" id="Phobius"/>
    </source>
</evidence>
<sequence length="183" mass="20520">MQLFILGVLLVFAKLNLQFLDTGVFFYATNTIGYILIYFGLRQLHRSLPSLKRIQPFVIFMVFHSIGFAILNGTGNSIATIPLSTGLATVLVLGLALLAVVGMLIIFYILHKLIMTLRNEENYLSTYSRMRNFDKVLGLFIFLVVLTGVLFFVLPAVSNVSMLLLLVGELLFIFSFSTKVRTV</sequence>
<dbReference type="AlphaFoldDB" id="A0AAW9A620"/>
<proteinExistence type="predicted"/>
<reference evidence="2 3" key="1">
    <citation type="submission" date="2023-06" db="EMBL/GenBank/DDBJ databases">
        <title>Sporosarcina sp. nov., isolated from Korean traditional fermented seafood 'Jeotgal'.</title>
        <authorList>
            <person name="Yang A.I."/>
            <person name="Shin N.-R."/>
        </authorList>
    </citation>
    <scope>NUCLEOTIDE SEQUENCE [LARGE SCALE GENOMIC DNA]</scope>
    <source>
        <strain evidence="2 3">KCTC43456</strain>
    </source>
</reference>
<protein>
    <submittedName>
        <fullName evidence="2">Uncharacterized protein</fullName>
    </submittedName>
</protein>
<comment type="caution">
    <text evidence="2">The sequence shown here is derived from an EMBL/GenBank/DDBJ whole genome shotgun (WGS) entry which is preliminary data.</text>
</comment>
<feature type="transmembrane region" description="Helical" evidence="1">
    <location>
        <begin position="160"/>
        <end position="178"/>
    </location>
</feature>
<keyword evidence="1" id="KW-0812">Transmembrane</keyword>
<evidence type="ECO:0000313" key="2">
    <source>
        <dbReference type="EMBL" id="MDW0116697.1"/>
    </source>
</evidence>
<evidence type="ECO:0000313" key="3">
    <source>
        <dbReference type="Proteomes" id="UP001271648"/>
    </source>
</evidence>
<keyword evidence="1" id="KW-1133">Transmembrane helix</keyword>
<feature type="transmembrane region" description="Helical" evidence="1">
    <location>
        <begin position="23"/>
        <end position="41"/>
    </location>
</feature>
<feature type="transmembrane region" description="Helical" evidence="1">
    <location>
        <begin position="83"/>
        <end position="110"/>
    </location>
</feature>
<feature type="transmembrane region" description="Helical" evidence="1">
    <location>
        <begin position="53"/>
        <end position="71"/>
    </location>
</feature>